<dbReference type="Gene3D" id="3.20.20.140">
    <property type="entry name" value="Metal-dependent hydrolases"/>
    <property type="match status" value="1"/>
</dbReference>
<keyword evidence="5 10" id="KW-0812">Transmembrane</keyword>
<evidence type="ECO:0000256" key="4">
    <source>
        <dbReference type="ARBA" id="ARBA00020820"/>
    </source>
</evidence>
<dbReference type="InterPro" id="IPR001398">
    <property type="entry name" value="Macrophage_inhib_fac"/>
</dbReference>
<dbReference type="PANTHER" id="PTHR19315">
    <property type="entry name" value="ER MEMBRANE PROTEIN COMPLEX SUBUNIT 4"/>
    <property type="match status" value="1"/>
</dbReference>
<gene>
    <name evidence="11" type="ORF">NP233_g10614</name>
</gene>
<feature type="compositionally biased region" description="Low complexity" evidence="9">
    <location>
        <begin position="35"/>
        <end position="47"/>
    </location>
</feature>
<dbReference type="SUPFAM" id="SSF51338">
    <property type="entry name" value="Composite domain of metallo-dependent hydrolases"/>
    <property type="match status" value="1"/>
</dbReference>
<evidence type="ECO:0000256" key="7">
    <source>
        <dbReference type="ARBA" id="ARBA00022989"/>
    </source>
</evidence>
<comment type="caution">
    <text evidence="11">The sequence shown here is derived from an EMBL/GenBank/DDBJ whole genome shotgun (WGS) entry which is preliminary data.</text>
</comment>
<dbReference type="Gene3D" id="3.30.429.10">
    <property type="entry name" value="Macrophage Migration Inhibitory Factor"/>
    <property type="match status" value="1"/>
</dbReference>
<sequence>MPSSSRTPLDYSNLESSVKFKLPPPPGFSKQLGASSKSKSESSPTKSLDSLKASRAWDVAIGPAKQIPMNLIMLYMSGSQVQIFSMGVIVMLLWNPFVNFFKVNNTFEQYAPAGKDSKAFMTLFLQKAVFLLCHLVGFGIGLWKCQQMGLLPTGTGDWLAFEARGACSARPPANLQSLPRTAMSAKTGYVGGVAGLLPVHVQPTRKSSIPRFYAYIIVLSTAAILSTILPAPWAPFRGRHLRPVTFKSINPADEWQDNIWPIREQTPWDISTDYRYPRTLDYEVSEGTWLRLDVHPVSGDVIFDMVGDIYCLPGHEAFGATLGGSVRARPVLTGVPFDADPHFSPEGDRFVFRSDAGLGVENIWVYEWKGCNAMDRSAANTQNKELQMALRDEAQEEALLGEGVPETEERRFNRLVREGRAGGKSLFQWISDARFHPSGSSVIATKWYTSSRSLGAGEGWQYEVPSLGELRSSQKSISAGSGSRILGRSLPLGWTVDDYERQQIGPEQFIWLGEDAIIYSKNVRDANAFEYSKDIHKGIYSIFQKNLTTGATETLVDANPGGASRPELSRDRRTLAFVRRVRDKEALVLKDLQTGTLHYVWFGLTYDLTTISAPMGTYPSFAFSPSDDAVIIWAAGQIYRVPLKVNDQGEKVAGGTPSPIRFKARITTKLARTLRGGADIAEQETAKTQRVYSLKNLRVDENGDRAVFEGAGLTYIHDIQSNQTRQIPVSNNLAPYYSPNFVPGRNEFVIHARWSNTKFTSFELANLETGATHEVEGLPLGRYFSPTVCECSGSSRRLAFIKTGEDTLTGGVVAIANPGLYLADFDLPSSNKQEIHLRNVKFVPSDVNPGDRANMRFLNGAAKLLVQHSQSAFIINLKKGPDGNGDYEHEQIASGRMSAELTTSPTLKDGIPEYISFVDFFHVYLAPGSAGKDENGVWSKPANATKGLARLSLDGGHDITWSRDGKKVFWLLGPFIHSLDVSKLKQCSSAVEHDRLNFGISCIHELVNYQEAIIEHSTDIARLKHEAASLQGTHKDWLNVESSSDTLVIFNATVLTMETGQVEQDLIKDGILVTRGGVIQYVGPISGAFSVPARAQTIDAQGGFVIPGFIDVHAHWNGFSDKYPTKSWEMETFLAYGVTTLHNPSADNVDGFVERSRVERGQMIGPRIYTVGDVIYGAGSYPIHQDVTTQDEANSVLLRLKAQGGPASLSYKNYNIPSRASRQRLLGAAYNMSMLCVPEGGMNYDWDLTYIIDGMTTVEHAIPVPVLYEDVQVLFALSGTGSTPTHIVNYGGAWGEQFVWANYDVPNDPKLRRFTRHDTLEGLTESTARPLSSYALFNTSISTAKMTEMGLLAHIGAHGEAPLGLNYHAEMWFTKQGGLSNYDVIRAATSSGARTLGMFPSLGSLSSGKLADYLIYPPETDLLNGDIGLTKELVRADMPSLSLTTNGFRPETVFPRVFEGAQVLGKPEDIITVQYNYNDTITFAGNHDPAFVLTIVSLGNLTHEQNERYSKELSEWLKGKLGLSNDRGYIVFHDPGNSHIGYQGTTVGTISGRRS</sequence>
<dbReference type="GO" id="GO:0016810">
    <property type="term" value="F:hydrolase activity, acting on carbon-nitrogen (but not peptide) bonds"/>
    <property type="evidence" value="ECO:0007669"/>
    <property type="project" value="InterPro"/>
</dbReference>
<organism evidence="11 12">
    <name type="scientific">Leucocoprinus birnbaumii</name>
    <dbReference type="NCBI Taxonomy" id="56174"/>
    <lineage>
        <taxon>Eukaryota</taxon>
        <taxon>Fungi</taxon>
        <taxon>Dikarya</taxon>
        <taxon>Basidiomycota</taxon>
        <taxon>Agaricomycotina</taxon>
        <taxon>Agaricomycetes</taxon>
        <taxon>Agaricomycetidae</taxon>
        <taxon>Agaricales</taxon>
        <taxon>Agaricineae</taxon>
        <taxon>Agaricaceae</taxon>
        <taxon>Leucocoprinus</taxon>
    </lineage>
</organism>
<reference evidence="11" key="1">
    <citation type="submission" date="2022-07" db="EMBL/GenBank/DDBJ databases">
        <title>Genome Sequence of Leucocoprinus birnbaumii.</title>
        <authorList>
            <person name="Buettner E."/>
        </authorList>
    </citation>
    <scope>NUCLEOTIDE SEQUENCE</scope>
    <source>
        <strain evidence="11">VT141</strain>
    </source>
</reference>
<dbReference type="SUPFAM" id="SSF82171">
    <property type="entry name" value="DPP6 N-terminal domain-like"/>
    <property type="match status" value="1"/>
</dbReference>
<dbReference type="Gene3D" id="2.30.40.10">
    <property type="entry name" value="Urease, subunit C, domain 1"/>
    <property type="match status" value="2"/>
</dbReference>
<dbReference type="InterPro" id="IPR014347">
    <property type="entry name" value="Tautomerase/MIF_sf"/>
</dbReference>
<feature type="transmembrane region" description="Helical" evidence="10">
    <location>
        <begin position="124"/>
        <end position="143"/>
    </location>
</feature>
<comment type="similarity">
    <text evidence="2">Belongs to the MIF family.</text>
</comment>
<comment type="similarity">
    <text evidence="3">Belongs to the EMC4 family.</text>
</comment>
<feature type="region of interest" description="Disordered" evidence="9">
    <location>
        <begin position="16"/>
        <end position="47"/>
    </location>
</feature>
<feature type="transmembrane region" description="Helical" evidence="10">
    <location>
        <begin position="212"/>
        <end position="233"/>
    </location>
</feature>
<keyword evidence="6" id="KW-0256">Endoplasmic reticulum</keyword>
<evidence type="ECO:0000256" key="6">
    <source>
        <dbReference type="ARBA" id="ARBA00022824"/>
    </source>
</evidence>
<evidence type="ECO:0000256" key="2">
    <source>
        <dbReference type="ARBA" id="ARBA00005851"/>
    </source>
</evidence>
<accession>A0AAD5YM04</accession>
<dbReference type="InterPro" id="IPR009445">
    <property type="entry name" value="TMEM85/Emc4"/>
</dbReference>
<dbReference type="Gene3D" id="1.20.58.520">
    <property type="entry name" value="Amidohydrolase"/>
    <property type="match status" value="1"/>
</dbReference>
<proteinExistence type="inferred from homology"/>
<dbReference type="Gene3D" id="3.30.110.90">
    <property type="entry name" value="Amidohydrolase"/>
    <property type="match status" value="1"/>
</dbReference>
<feature type="transmembrane region" description="Helical" evidence="10">
    <location>
        <begin position="72"/>
        <end position="94"/>
    </location>
</feature>
<keyword evidence="8 10" id="KW-0472">Membrane</keyword>
<evidence type="ECO:0000313" key="11">
    <source>
        <dbReference type="EMBL" id="KAJ3560773.1"/>
    </source>
</evidence>
<dbReference type="InterPro" id="IPR032466">
    <property type="entry name" value="Metal_Hydrolase"/>
</dbReference>
<protein>
    <recommendedName>
        <fullName evidence="4">ER membrane protein complex subunit 4</fullName>
    </recommendedName>
</protein>
<keyword evidence="12" id="KW-1185">Reference proteome</keyword>
<dbReference type="Proteomes" id="UP001213000">
    <property type="component" value="Unassembled WGS sequence"/>
</dbReference>
<name>A0AAD5YM04_9AGAR</name>
<evidence type="ECO:0000256" key="5">
    <source>
        <dbReference type="ARBA" id="ARBA00022692"/>
    </source>
</evidence>
<evidence type="ECO:0000256" key="8">
    <source>
        <dbReference type="ARBA" id="ARBA00023136"/>
    </source>
</evidence>
<evidence type="ECO:0000256" key="9">
    <source>
        <dbReference type="SAM" id="MobiDB-lite"/>
    </source>
</evidence>
<dbReference type="SUPFAM" id="SSF51556">
    <property type="entry name" value="Metallo-dependent hydrolases"/>
    <property type="match status" value="1"/>
</dbReference>
<dbReference type="GO" id="GO:0005789">
    <property type="term" value="C:endoplasmic reticulum membrane"/>
    <property type="evidence" value="ECO:0007669"/>
    <property type="project" value="UniProtKB-SubCell"/>
</dbReference>
<keyword evidence="7 10" id="KW-1133">Transmembrane helix</keyword>
<comment type="subcellular location">
    <subcellularLocation>
        <location evidence="1">Endoplasmic reticulum membrane</location>
        <topology evidence="1">Multi-pass membrane protein</topology>
    </subcellularLocation>
</comment>
<evidence type="ECO:0000313" key="12">
    <source>
        <dbReference type="Proteomes" id="UP001213000"/>
    </source>
</evidence>
<evidence type="ECO:0000256" key="1">
    <source>
        <dbReference type="ARBA" id="ARBA00004477"/>
    </source>
</evidence>
<dbReference type="Pfam" id="PF06417">
    <property type="entry name" value="EMC4"/>
    <property type="match status" value="1"/>
</dbReference>
<evidence type="ECO:0000256" key="3">
    <source>
        <dbReference type="ARBA" id="ARBA00007715"/>
    </source>
</evidence>
<dbReference type="EMBL" id="JANIEX010001111">
    <property type="protein sequence ID" value="KAJ3560773.1"/>
    <property type="molecule type" value="Genomic_DNA"/>
</dbReference>
<dbReference type="InterPro" id="IPR011059">
    <property type="entry name" value="Metal-dep_hydrolase_composite"/>
</dbReference>
<dbReference type="Pfam" id="PF01187">
    <property type="entry name" value="MIF"/>
    <property type="match status" value="1"/>
</dbReference>
<evidence type="ECO:0000256" key="10">
    <source>
        <dbReference type="SAM" id="Phobius"/>
    </source>
</evidence>
<dbReference type="SUPFAM" id="SSF55331">
    <property type="entry name" value="Tautomerase/MIF"/>
    <property type="match status" value="1"/>
</dbReference>